<dbReference type="InterPro" id="IPR004099">
    <property type="entry name" value="Pyr_nucl-diS_OxRdtase_dimer"/>
</dbReference>
<feature type="disulfide bond" description="Redox-active" evidence="10">
    <location>
        <begin position="47"/>
        <end position="52"/>
    </location>
</feature>
<comment type="similarity">
    <text evidence="1 11">Belongs to the class-I pyridine nucleotide-disulfide oxidoreductase family.</text>
</comment>
<evidence type="ECO:0000259" key="13">
    <source>
        <dbReference type="Pfam" id="PF07992"/>
    </source>
</evidence>
<name>A0A942UID1_9BACI</name>
<dbReference type="Proteomes" id="UP000676456">
    <property type="component" value="Unassembled WGS sequence"/>
</dbReference>
<dbReference type="SUPFAM" id="SSF51905">
    <property type="entry name" value="FAD/NAD(P)-binding domain"/>
    <property type="match status" value="2"/>
</dbReference>
<evidence type="ECO:0000256" key="3">
    <source>
        <dbReference type="ARBA" id="ARBA00022827"/>
    </source>
</evidence>
<dbReference type="InterPro" id="IPR023753">
    <property type="entry name" value="FAD/NAD-binding_dom"/>
</dbReference>
<accession>A0A942UID1</accession>
<evidence type="ECO:0000256" key="5">
    <source>
        <dbReference type="ARBA" id="ARBA00023027"/>
    </source>
</evidence>
<keyword evidence="7 11" id="KW-0676">Redox-active center</keyword>
<evidence type="ECO:0000256" key="11">
    <source>
        <dbReference type="RuleBase" id="RU003691"/>
    </source>
</evidence>
<evidence type="ECO:0000313" key="15">
    <source>
        <dbReference type="Proteomes" id="UP000676456"/>
    </source>
</evidence>
<dbReference type="PRINTS" id="PR00411">
    <property type="entry name" value="PNDRDTASEI"/>
</dbReference>
<keyword evidence="3 9" id="KW-0274">FAD</keyword>
<dbReference type="InterPro" id="IPR036188">
    <property type="entry name" value="FAD/NAD-bd_sf"/>
</dbReference>
<feature type="binding site" evidence="9">
    <location>
        <position position="307"/>
    </location>
    <ligand>
        <name>FAD</name>
        <dbReference type="ChEBI" id="CHEBI:57692"/>
    </ligand>
</feature>
<comment type="caution">
    <text evidence="14">The sequence shown here is derived from an EMBL/GenBank/DDBJ whole genome shotgun (WGS) entry which is preliminary data.</text>
</comment>
<feature type="binding site" evidence="9">
    <location>
        <position position="202"/>
    </location>
    <ligand>
        <name>NAD(+)</name>
        <dbReference type="ChEBI" id="CHEBI:57540"/>
    </ligand>
</feature>
<evidence type="ECO:0000256" key="2">
    <source>
        <dbReference type="ARBA" id="ARBA00022630"/>
    </source>
</evidence>
<gene>
    <name evidence="14" type="ORF">KHA91_00240</name>
</gene>
<feature type="binding site" evidence="9">
    <location>
        <begin position="179"/>
        <end position="186"/>
    </location>
    <ligand>
        <name>NAD(+)</name>
        <dbReference type="ChEBI" id="CHEBI:57540"/>
    </ligand>
</feature>
<dbReference type="InterPro" id="IPR012999">
    <property type="entry name" value="Pyr_OxRdtase_I_AS"/>
</dbReference>
<feature type="domain" description="FAD/NAD(P)-binding" evidence="13">
    <location>
        <begin position="10"/>
        <end position="322"/>
    </location>
</feature>
<dbReference type="GO" id="GO:0004148">
    <property type="term" value="F:dihydrolipoyl dehydrogenase (NADH) activity"/>
    <property type="evidence" value="ECO:0007669"/>
    <property type="project" value="TreeGrafter"/>
</dbReference>
<dbReference type="PANTHER" id="PTHR22912:SF151">
    <property type="entry name" value="DIHYDROLIPOYL DEHYDROGENASE, MITOCHONDRIAL"/>
    <property type="match status" value="1"/>
</dbReference>
<dbReference type="GO" id="GO:0006103">
    <property type="term" value="P:2-oxoglutarate metabolic process"/>
    <property type="evidence" value="ECO:0007669"/>
    <property type="project" value="TreeGrafter"/>
</dbReference>
<reference evidence="14 15" key="1">
    <citation type="submission" date="2021-05" db="EMBL/GenBank/DDBJ databases">
        <title>Novel Bacillus species.</title>
        <authorList>
            <person name="Liu G."/>
        </authorList>
    </citation>
    <scope>NUCLEOTIDE SEQUENCE [LARGE SCALE GENOMIC DNA]</scope>
    <source>
        <strain evidence="14 15">FJAT-49682</strain>
    </source>
</reference>
<feature type="active site" description="Proton acceptor" evidence="8">
    <location>
        <position position="439"/>
    </location>
</feature>
<dbReference type="Pfam" id="PF02852">
    <property type="entry name" value="Pyr_redox_dim"/>
    <property type="match status" value="1"/>
</dbReference>
<evidence type="ECO:0000256" key="7">
    <source>
        <dbReference type="ARBA" id="ARBA00023284"/>
    </source>
</evidence>
<dbReference type="PROSITE" id="PS00076">
    <property type="entry name" value="PYRIDINE_REDOX_1"/>
    <property type="match status" value="1"/>
</dbReference>
<dbReference type="InterPro" id="IPR050151">
    <property type="entry name" value="Class-I_Pyr_Nuc-Dis_Oxidored"/>
</dbReference>
<organism evidence="14 15">
    <name type="scientific">Lederbergia citrea</name>
    <dbReference type="NCBI Taxonomy" id="2833581"/>
    <lineage>
        <taxon>Bacteria</taxon>
        <taxon>Bacillati</taxon>
        <taxon>Bacillota</taxon>
        <taxon>Bacilli</taxon>
        <taxon>Bacillales</taxon>
        <taxon>Bacillaceae</taxon>
        <taxon>Lederbergia</taxon>
    </lineage>
</organism>
<protein>
    <submittedName>
        <fullName evidence="14">NAD(P)/FAD-dependent oxidoreductase</fullName>
    </submittedName>
</protein>
<feature type="binding site" evidence="9">
    <location>
        <position position="56"/>
    </location>
    <ligand>
        <name>FAD</name>
        <dbReference type="ChEBI" id="CHEBI:57692"/>
    </ligand>
</feature>
<dbReference type="Gene3D" id="3.30.390.30">
    <property type="match status" value="1"/>
</dbReference>
<evidence type="ECO:0000256" key="4">
    <source>
        <dbReference type="ARBA" id="ARBA00023002"/>
    </source>
</evidence>
<dbReference type="Gene3D" id="3.50.50.60">
    <property type="entry name" value="FAD/NAD(P)-binding domain"/>
    <property type="match status" value="2"/>
</dbReference>
<keyword evidence="6" id="KW-1015">Disulfide bond</keyword>
<dbReference type="PANTHER" id="PTHR22912">
    <property type="entry name" value="DISULFIDE OXIDOREDUCTASE"/>
    <property type="match status" value="1"/>
</dbReference>
<dbReference type="InterPro" id="IPR016156">
    <property type="entry name" value="FAD/NAD-linked_Rdtase_dimer_sf"/>
</dbReference>
<dbReference type="AlphaFoldDB" id="A0A942UID1"/>
<dbReference type="EMBL" id="JAGYPN010000001">
    <property type="protein sequence ID" value="MBS4221180.1"/>
    <property type="molecule type" value="Genomic_DNA"/>
</dbReference>
<keyword evidence="5 9" id="KW-0520">NAD</keyword>
<keyword evidence="15" id="KW-1185">Reference proteome</keyword>
<keyword evidence="9" id="KW-0547">Nucleotide-binding</keyword>
<evidence type="ECO:0000259" key="12">
    <source>
        <dbReference type="Pfam" id="PF02852"/>
    </source>
</evidence>
<dbReference type="RefSeq" id="WP_213096235.1">
    <property type="nucleotide sequence ID" value="NZ_JAGYPH010000001.1"/>
</dbReference>
<evidence type="ECO:0000256" key="8">
    <source>
        <dbReference type="PIRSR" id="PIRSR000350-2"/>
    </source>
</evidence>
<evidence type="ECO:0000256" key="9">
    <source>
        <dbReference type="PIRSR" id="PIRSR000350-3"/>
    </source>
</evidence>
<comment type="cofactor">
    <cofactor evidence="9">
        <name>FAD</name>
        <dbReference type="ChEBI" id="CHEBI:57692"/>
    </cofactor>
    <text evidence="9">Binds 1 FAD per subunit.</text>
</comment>
<keyword evidence="4 11" id="KW-0560">Oxidoreductase</keyword>
<evidence type="ECO:0000256" key="1">
    <source>
        <dbReference type="ARBA" id="ARBA00007532"/>
    </source>
</evidence>
<feature type="domain" description="Pyridine nucleotide-disulphide oxidoreductase dimerisation" evidence="12">
    <location>
        <begin position="341"/>
        <end position="449"/>
    </location>
</feature>
<dbReference type="SUPFAM" id="SSF55424">
    <property type="entry name" value="FAD/NAD-linked reductases, dimerisation (C-terminal) domain"/>
    <property type="match status" value="1"/>
</dbReference>
<dbReference type="Pfam" id="PF07992">
    <property type="entry name" value="Pyr_redox_2"/>
    <property type="match status" value="1"/>
</dbReference>
<keyword evidence="2 11" id="KW-0285">Flavoprotein</keyword>
<evidence type="ECO:0000256" key="10">
    <source>
        <dbReference type="PIRSR" id="PIRSR000350-4"/>
    </source>
</evidence>
<dbReference type="PIRSF" id="PIRSF000350">
    <property type="entry name" value="Mercury_reductase_MerA"/>
    <property type="match status" value="1"/>
</dbReference>
<sequence>MVVGELVQEKDLVIIGGGPAGYTAAIRAAQLGREVLLIEKNKLGGVCLNEGCIPSKTFVHAAKQKARLKKMEMFGYSISEAPFDLQTFYEHRNSIIANLRKGVESLCKANKIEIVYGTAAFLDEDRIGVEIGHQFDIIRFEHVIIATGAISKENKKENMLTSVNLFNMNDIPSHLVLAGINDKTLEAAFAYRALGSDVSIIEGDKNGLQLDGDIAKELRRLLKKRKIAYYPEASKISWEEGGICSFVNWKEEKVKLVATHFYQEESWQGNTEGLTLERFGIQTDENNFLLVNKQCKTSANQIFAAGDVTGAPFLAVKGIRQGKTAAEGACGIAGEVDLTWIPTVIQTDPPLAFAGFTEEEAIAAGYFVKIGTYPMLGNGYASLTENKEGIMKVIFEEGTDRLLGVHLFEEGAAELISIAVLGLEMGARDEDFLFPLYPHPSFNEAILEAVEQTKGLSIHQPPKKGAVKTKNQV</sequence>
<dbReference type="PRINTS" id="PR00368">
    <property type="entry name" value="FADPNR"/>
</dbReference>
<dbReference type="GO" id="GO:0050660">
    <property type="term" value="F:flavin adenine dinucleotide binding"/>
    <property type="evidence" value="ECO:0007669"/>
    <property type="project" value="TreeGrafter"/>
</dbReference>
<proteinExistence type="inferred from homology"/>
<evidence type="ECO:0000256" key="6">
    <source>
        <dbReference type="ARBA" id="ARBA00023157"/>
    </source>
</evidence>
<evidence type="ECO:0000313" key="14">
    <source>
        <dbReference type="EMBL" id="MBS4221180.1"/>
    </source>
</evidence>
<dbReference type="InterPro" id="IPR001100">
    <property type="entry name" value="Pyr_nuc-diS_OxRdtase"/>
</dbReference>